<gene>
    <name evidence="1" type="ORF">PCOR1329_LOCUS32285</name>
</gene>
<proteinExistence type="predicted"/>
<accession>A0ABN9SSV9</accession>
<name>A0ABN9SSV9_9DINO</name>
<dbReference type="Proteomes" id="UP001189429">
    <property type="component" value="Unassembled WGS sequence"/>
</dbReference>
<keyword evidence="2" id="KW-1185">Reference proteome</keyword>
<sequence length="165" mass="17279">MLTETLICLASVGNFCLQWHRWLRPPAQLAPACGCTCDICAEEFTNCVDVLVVGPQGGVPRRLHPRRRGHFDPEDLGEVSDLRAGASRQLDVVCESGEHPAVAPPPLADAPLSEAIAAGGGQPSGEAVGGVPALCGLPKELGVAPRGAIWYVLADGLGQLVREWG</sequence>
<comment type="caution">
    <text evidence="1">The sequence shown here is derived from an EMBL/GenBank/DDBJ whole genome shotgun (WGS) entry which is preliminary data.</text>
</comment>
<dbReference type="EMBL" id="CAUYUJ010013014">
    <property type="protein sequence ID" value="CAK0835190.1"/>
    <property type="molecule type" value="Genomic_DNA"/>
</dbReference>
<feature type="non-terminal residue" evidence="1">
    <location>
        <position position="165"/>
    </location>
</feature>
<protein>
    <submittedName>
        <fullName evidence="1">Uncharacterized protein</fullName>
    </submittedName>
</protein>
<evidence type="ECO:0000313" key="1">
    <source>
        <dbReference type="EMBL" id="CAK0835190.1"/>
    </source>
</evidence>
<organism evidence="1 2">
    <name type="scientific">Prorocentrum cordatum</name>
    <dbReference type="NCBI Taxonomy" id="2364126"/>
    <lineage>
        <taxon>Eukaryota</taxon>
        <taxon>Sar</taxon>
        <taxon>Alveolata</taxon>
        <taxon>Dinophyceae</taxon>
        <taxon>Prorocentrales</taxon>
        <taxon>Prorocentraceae</taxon>
        <taxon>Prorocentrum</taxon>
    </lineage>
</organism>
<reference evidence="1" key="1">
    <citation type="submission" date="2023-10" db="EMBL/GenBank/DDBJ databases">
        <authorList>
            <person name="Chen Y."/>
            <person name="Shah S."/>
            <person name="Dougan E. K."/>
            <person name="Thang M."/>
            <person name="Chan C."/>
        </authorList>
    </citation>
    <scope>NUCLEOTIDE SEQUENCE [LARGE SCALE GENOMIC DNA]</scope>
</reference>
<evidence type="ECO:0000313" key="2">
    <source>
        <dbReference type="Proteomes" id="UP001189429"/>
    </source>
</evidence>